<dbReference type="GO" id="GO:0003677">
    <property type="term" value="F:DNA binding"/>
    <property type="evidence" value="ECO:0007669"/>
    <property type="project" value="InterPro"/>
</dbReference>
<organism evidence="2 3">
    <name type="scientific">Oscillibacter hominis</name>
    <dbReference type="NCBI Taxonomy" id="2763056"/>
    <lineage>
        <taxon>Bacteria</taxon>
        <taxon>Bacillati</taxon>
        <taxon>Bacillota</taxon>
        <taxon>Clostridia</taxon>
        <taxon>Eubacteriales</taxon>
        <taxon>Oscillospiraceae</taxon>
        <taxon>Oscillibacter</taxon>
    </lineage>
</organism>
<dbReference type="InterPro" id="IPR009061">
    <property type="entry name" value="DNA-bd_dom_put_sf"/>
</dbReference>
<dbReference type="EMBL" id="CP060490">
    <property type="protein sequence ID" value="QNL45804.1"/>
    <property type="molecule type" value="Genomic_DNA"/>
</dbReference>
<proteinExistence type="predicted"/>
<protein>
    <submittedName>
        <fullName evidence="2">Helix-turn-helix domain-containing protein</fullName>
    </submittedName>
</protein>
<gene>
    <name evidence="2" type="ORF">H8790_03700</name>
</gene>
<keyword evidence="3" id="KW-1185">Reference proteome</keyword>
<reference evidence="2 3" key="1">
    <citation type="submission" date="2020-08" db="EMBL/GenBank/DDBJ databases">
        <authorList>
            <person name="Liu C."/>
            <person name="Sun Q."/>
        </authorList>
    </citation>
    <scope>NUCLEOTIDE SEQUENCE [LARGE SCALE GENOMIC DNA]</scope>
    <source>
        <strain evidence="2 3">NSJ-62</strain>
    </source>
</reference>
<feature type="domain" description="Helix-turn-helix" evidence="1">
    <location>
        <begin position="17"/>
        <end position="66"/>
    </location>
</feature>
<name>A0A7G9B8C3_9FIRM</name>
<sequence>MQNKKSVFTNYDELPLLLNVKQLADLLGVSDSSAYELVQEDGFPSLRIGKWIVVPKEELRKWIATHTKGVT</sequence>
<dbReference type="KEGG" id="ohi:H8790_03700"/>
<evidence type="ECO:0000313" key="3">
    <source>
        <dbReference type="Proteomes" id="UP000515960"/>
    </source>
</evidence>
<dbReference type="Proteomes" id="UP000515960">
    <property type="component" value="Chromosome"/>
</dbReference>
<dbReference type="Pfam" id="PF12728">
    <property type="entry name" value="HTH_17"/>
    <property type="match status" value="1"/>
</dbReference>
<dbReference type="AlphaFoldDB" id="A0A7G9B8C3"/>
<dbReference type="SUPFAM" id="SSF46955">
    <property type="entry name" value="Putative DNA-binding domain"/>
    <property type="match status" value="1"/>
</dbReference>
<evidence type="ECO:0000313" key="2">
    <source>
        <dbReference type="EMBL" id="QNL45804.1"/>
    </source>
</evidence>
<accession>A0A7G9B8C3</accession>
<dbReference type="NCBIfam" id="TIGR01764">
    <property type="entry name" value="excise"/>
    <property type="match status" value="1"/>
</dbReference>
<evidence type="ECO:0000259" key="1">
    <source>
        <dbReference type="Pfam" id="PF12728"/>
    </source>
</evidence>
<dbReference type="InterPro" id="IPR010093">
    <property type="entry name" value="SinI_DNA-bd"/>
</dbReference>
<dbReference type="InterPro" id="IPR041657">
    <property type="entry name" value="HTH_17"/>
</dbReference>